<comment type="caution">
    <text evidence="1">The sequence shown here is derived from an EMBL/GenBank/DDBJ whole genome shotgun (WGS) entry which is preliminary data.</text>
</comment>
<dbReference type="AlphaFoldDB" id="A0A409YN14"/>
<reference evidence="1 2" key="1">
    <citation type="journal article" date="2018" name="Evol. Lett.">
        <title>Horizontal gene cluster transfer increased hallucinogenic mushroom diversity.</title>
        <authorList>
            <person name="Reynolds H.T."/>
            <person name="Vijayakumar V."/>
            <person name="Gluck-Thaler E."/>
            <person name="Korotkin H.B."/>
            <person name="Matheny P.B."/>
            <person name="Slot J.C."/>
        </authorList>
    </citation>
    <scope>NUCLEOTIDE SEQUENCE [LARGE SCALE GENOMIC DNA]</scope>
    <source>
        <strain evidence="1 2">SRW20</strain>
    </source>
</reference>
<keyword evidence="2" id="KW-1185">Reference proteome</keyword>
<dbReference type="InParanoid" id="A0A409YN14"/>
<organism evidence="1 2">
    <name type="scientific">Gymnopilus dilepis</name>
    <dbReference type="NCBI Taxonomy" id="231916"/>
    <lineage>
        <taxon>Eukaryota</taxon>
        <taxon>Fungi</taxon>
        <taxon>Dikarya</taxon>
        <taxon>Basidiomycota</taxon>
        <taxon>Agaricomycotina</taxon>
        <taxon>Agaricomycetes</taxon>
        <taxon>Agaricomycetidae</taxon>
        <taxon>Agaricales</taxon>
        <taxon>Agaricineae</taxon>
        <taxon>Hymenogastraceae</taxon>
        <taxon>Gymnopilus</taxon>
    </lineage>
</organism>
<dbReference type="EMBL" id="NHYE01000629">
    <property type="protein sequence ID" value="PPR04415.1"/>
    <property type="molecule type" value="Genomic_DNA"/>
</dbReference>
<evidence type="ECO:0000313" key="1">
    <source>
        <dbReference type="EMBL" id="PPR04415.1"/>
    </source>
</evidence>
<protein>
    <submittedName>
        <fullName evidence="1">Uncharacterized protein</fullName>
    </submittedName>
</protein>
<evidence type="ECO:0000313" key="2">
    <source>
        <dbReference type="Proteomes" id="UP000284706"/>
    </source>
</evidence>
<dbReference type="OrthoDB" id="2940489at2759"/>
<name>A0A409YN14_9AGAR</name>
<proteinExistence type="predicted"/>
<accession>A0A409YN14</accession>
<dbReference type="Proteomes" id="UP000284706">
    <property type="component" value="Unassembled WGS sequence"/>
</dbReference>
<gene>
    <name evidence="1" type="ORF">CVT26_002282</name>
</gene>
<sequence>MAGFRIRNASNVKDLYVFVSKYSNSNGDDSWFAVADNYDDPSKSSWSRSGWELVAFQSSAAGARRGWYIQTNGQTVDLTFYGFEQDLGLVRH</sequence>